<gene>
    <name evidence="2" type="ORF">BpHYR1_041746</name>
</gene>
<feature type="compositionally biased region" description="Low complexity" evidence="1">
    <location>
        <begin position="596"/>
        <end position="610"/>
    </location>
</feature>
<feature type="compositionally biased region" description="Low complexity" evidence="1">
    <location>
        <begin position="188"/>
        <end position="208"/>
    </location>
</feature>
<feature type="compositionally biased region" description="Polar residues" evidence="1">
    <location>
        <begin position="548"/>
        <end position="558"/>
    </location>
</feature>
<feature type="region of interest" description="Disordered" evidence="1">
    <location>
        <begin position="695"/>
        <end position="716"/>
    </location>
</feature>
<feature type="region of interest" description="Disordered" evidence="1">
    <location>
        <begin position="732"/>
        <end position="760"/>
    </location>
</feature>
<feature type="compositionally biased region" description="Polar residues" evidence="1">
    <location>
        <begin position="231"/>
        <end position="245"/>
    </location>
</feature>
<reference evidence="2 3" key="1">
    <citation type="journal article" date="2018" name="Sci. Rep.">
        <title>Genomic signatures of local adaptation to the degree of environmental predictability in rotifers.</title>
        <authorList>
            <person name="Franch-Gras L."/>
            <person name="Hahn C."/>
            <person name="Garcia-Roger E.M."/>
            <person name="Carmona M.J."/>
            <person name="Serra M."/>
            <person name="Gomez A."/>
        </authorList>
    </citation>
    <scope>NUCLEOTIDE SEQUENCE [LARGE SCALE GENOMIC DNA]</scope>
    <source>
        <strain evidence="2">HYR1</strain>
    </source>
</reference>
<feature type="compositionally biased region" description="Basic and acidic residues" evidence="1">
    <location>
        <begin position="695"/>
        <end position="709"/>
    </location>
</feature>
<proteinExistence type="predicted"/>
<feature type="compositionally biased region" description="Acidic residues" evidence="1">
    <location>
        <begin position="559"/>
        <end position="569"/>
    </location>
</feature>
<feature type="compositionally biased region" description="Polar residues" evidence="1">
    <location>
        <begin position="254"/>
        <end position="282"/>
    </location>
</feature>
<sequence>SVDEPDAAEPPRPPSPASLSYQPAHHRPSQFRTSKYAPNQSYRKHPAEAKIDESKRPFLYNKNDSLLETNKENVADDSNRIDFSNLDENNWAMISDRVDYNEKLEFGDEEEAENKTDSVKQDFQDLDELKWEDRRKEKQEELDKNLERAKLRRDEELRRVNQEMKSVSVNDDETSARDFGQRAHSFKNNQANSQSSRSAQNNRSNNYSRRNDDQAEASNRPNSRHHGPAHQNHQSHALSESPQTSDKSDKTSHHQTSINQRQSHPSQSFNQHNAPNQPNRYHQSNANQPNNNNKPASSNPRYHAKKADPSQASEQKKSLKQLSHNVPEIESKLQPLGSKKQLPTQTNPGGSQAQVEKKIDPEPKSSEAQEPQLRNVWNRNQNVSNPDSQSKPAQNKPEPKAKHQQRSSQGYRSARRRYEGDYDEDYDEYTEEEDEQFSQNNPNRPVASSVYSRRPASTAHYPASYKRGANRRSNDYYEPDSKNYYSQPSQSNRYYNYDYTYPKTNAGHNYRANSRNSNFAPSNSKVFYNSNTKSVKDQKEPLNRSSRDQTSVAKQSEPTDAEMYDEWETASDTSLRPHAKKPDEPKSSLNKDAAKPAKNQPQKQFNNKKSNNQREAKSRRNTSNTNPNDPRYTAKYWSDNSKSDKTTEQKQQQQQQQQTDSRPRTNGQSNKNAKVNVQVFRVDKIVVDDPEAVREALSKKSQSAREKPKANGLSGIDLSNRAGVVIVDYVPESAEAPLELENSAEDDEKDDDDGFQKPKN</sequence>
<keyword evidence="3" id="KW-1185">Reference proteome</keyword>
<feature type="compositionally biased region" description="Polar residues" evidence="1">
    <location>
        <begin position="664"/>
        <end position="675"/>
    </location>
</feature>
<feature type="compositionally biased region" description="Basic and acidic residues" evidence="1">
    <location>
        <begin position="355"/>
        <end position="367"/>
    </location>
</feature>
<evidence type="ECO:0000313" key="2">
    <source>
        <dbReference type="EMBL" id="RNA27579.1"/>
    </source>
</evidence>
<dbReference type="AlphaFoldDB" id="A0A3M7RVV6"/>
<evidence type="ECO:0000313" key="3">
    <source>
        <dbReference type="Proteomes" id="UP000276133"/>
    </source>
</evidence>
<feature type="non-terminal residue" evidence="2">
    <location>
        <position position="1"/>
    </location>
</feature>
<dbReference type="EMBL" id="REGN01002527">
    <property type="protein sequence ID" value="RNA27579.1"/>
    <property type="molecule type" value="Genomic_DNA"/>
</dbReference>
<feature type="region of interest" description="Disordered" evidence="1">
    <location>
        <begin position="1"/>
        <end position="59"/>
    </location>
</feature>
<feature type="compositionally biased region" description="Polar residues" evidence="1">
    <location>
        <begin position="483"/>
        <end position="494"/>
    </location>
</feature>
<feature type="compositionally biased region" description="Basic and acidic residues" evidence="1">
    <location>
        <begin position="45"/>
        <end position="56"/>
    </location>
</feature>
<feature type="compositionally biased region" description="Basic and acidic residues" evidence="1">
    <location>
        <begin position="472"/>
        <end position="481"/>
    </location>
</feature>
<feature type="compositionally biased region" description="Polar residues" evidence="1">
    <location>
        <begin position="375"/>
        <end position="393"/>
    </location>
</feature>
<protein>
    <submittedName>
        <fullName evidence="2">Uncharacterized protein</fullName>
    </submittedName>
</protein>
<feature type="compositionally biased region" description="Basic and acidic residues" evidence="1">
    <location>
        <begin position="534"/>
        <end position="547"/>
    </location>
</feature>
<feature type="compositionally biased region" description="Polar residues" evidence="1">
    <location>
        <begin position="30"/>
        <end position="41"/>
    </location>
</feature>
<feature type="compositionally biased region" description="Low complexity" evidence="1">
    <location>
        <begin position="283"/>
        <end position="300"/>
    </location>
</feature>
<feature type="compositionally biased region" description="Polar residues" evidence="1">
    <location>
        <begin position="341"/>
        <end position="354"/>
    </location>
</feature>
<feature type="compositionally biased region" description="Polar residues" evidence="1">
    <location>
        <begin position="502"/>
        <end position="533"/>
    </location>
</feature>
<name>A0A3M7RVV6_BRAPC</name>
<dbReference type="Proteomes" id="UP000276133">
    <property type="component" value="Unassembled WGS sequence"/>
</dbReference>
<feature type="region of interest" description="Disordered" evidence="1">
    <location>
        <begin position="105"/>
        <end position="676"/>
    </location>
</feature>
<organism evidence="2 3">
    <name type="scientific">Brachionus plicatilis</name>
    <name type="common">Marine rotifer</name>
    <name type="synonym">Brachionus muelleri</name>
    <dbReference type="NCBI Taxonomy" id="10195"/>
    <lineage>
        <taxon>Eukaryota</taxon>
        <taxon>Metazoa</taxon>
        <taxon>Spiralia</taxon>
        <taxon>Gnathifera</taxon>
        <taxon>Rotifera</taxon>
        <taxon>Eurotatoria</taxon>
        <taxon>Monogononta</taxon>
        <taxon>Pseudotrocha</taxon>
        <taxon>Ploima</taxon>
        <taxon>Brachionidae</taxon>
        <taxon>Brachionus</taxon>
    </lineage>
</organism>
<feature type="compositionally biased region" description="Acidic residues" evidence="1">
    <location>
        <begin position="421"/>
        <end position="436"/>
    </location>
</feature>
<feature type="compositionally biased region" description="Low complexity" evidence="1">
    <location>
        <begin position="649"/>
        <end position="658"/>
    </location>
</feature>
<feature type="compositionally biased region" description="Basic and acidic residues" evidence="1">
    <location>
        <begin position="113"/>
        <end position="162"/>
    </location>
</feature>
<feature type="compositionally biased region" description="Acidic residues" evidence="1">
    <location>
        <begin position="742"/>
        <end position="753"/>
    </location>
</feature>
<comment type="caution">
    <text evidence="2">The sequence shown here is derived from an EMBL/GenBank/DDBJ whole genome shotgun (WGS) entry which is preliminary data.</text>
</comment>
<accession>A0A3M7RVV6</accession>
<dbReference type="OrthoDB" id="1939715at2759"/>
<evidence type="ECO:0000256" key="1">
    <source>
        <dbReference type="SAM" id="MobiDB-lite"/>
    </source>
</evidence>